<name>A0A5P2DKR8_STRVZ</name>
<accession>A0A5P2DKR8</accession>
<feature type="region of interest" description="Disordered" evidence="1">
    <location>
        <begin position="100"/>
        <end position="126"/>
    </location>
</feature>
<evidence type="ECO:0000256" key="2">
    <source>
        <dbReference type="SAM" id="SignalP"/>
    </source>
</evidence>
<sequence length="144" mass="15207">MKRSRFPLIGVLCVGAVLGLSACSDDSSSPEEEATKAAADLCTDLNALKADNAKLKALNPANATKDQVKDAYEAVQKDWEGVKENAAQLKDAERAAVQSAAEDLKKSYQDLPGDTTGKDARTQLQPQIEKLDQAAAAASTGLRC</sequence>
<evidence type="ECO:0000256" key="1">
    <source>
        <dbReference type="SAM" id="MobiDB-lite"/>
    </source>
</evidence>
<protein>
    <recommendedName>
        <fullName evidence="5">Secreted protein</fullName>
    </recommendedName>
</protein>
<dbReference type="Proteomes" id="UP000324101">
    <property type="component" value="Chromosome"/>
</dbReference>
<reference evidence="3 4" key="1">
    <citation type="submission" date="2018-05" db="EMBL/GenBank/DDBJ databases">
        <title>Streptomyces venezuelae.</title>
        <authorList>
            <person name="Kim W."/>
            <person name="Lee N."/>
            <person name="Cho B.-K."/>
        </authorList>
    </citation>
    <scope>NUCLEOTIDE SEQUENCE [LARGE SCALE GENOMIC DNA]</scope>
    <source>
        <strain evidence="3 4">ATCC 21018</strain>
    </source>
</reference>
<dbReference type="RefSeq" id="WP_150258436.1">
    <property type="nucleotide sequence ID" value="NZ_CP029189.1"/>
</dbReference>
<evidence type="ECO:0000313" key="4">
    <source>
        <dbReference type="Proteomes" id="UP000324101"/>
    </source>
</evidence>
<dbReference type="OrthoDB" id="4227980at2"/>
<dbReference type="AlphaFoldDB" id="A0A5P2DKR8"/>
<proteinExistence type="predicted"/>
<evidence type="ECO:0008006" key="5">
    <source>
        <dbReference type="Google" id="ProtNLM"/>
    </source>
</evidence>
<gene>
    <name evidence="3" type="ORF">DEJ51_17530</name>
</gene>
<dbReference type="PROSITE" id="PS51257">
    <property type="entry name" value="PROKAR_LIPOPROTEIN"/>
    <property type="match status" value="1"/>
</dbReference>
<organism evidence="3 4">
    <name type="scientific">Streptomyces venezuelae</name>
    <dbReference type="NCBI Taxonomy" id="54571"/>
    <lineage>
        <taxon>Bacteria</taxon>
        <taxon>Bacillati</taxon>
        <taxon>Actinomycetota</taxon>
        <taxon>Actinomycetes</taxon>
        <taxon>Kitasatosporales</taxon>
        <taxon>Streptomycetaceae</taxon>
        <taxon>Streptomyces</taxon>
    </lineage>
</organism>
<feature type="signal peptide" evidence="2">
    <location>
        <begin position="1"/>
        <end position="22"/>
    </location>
</feature>
<keyword evidence="2" id="KW-0732">Signal</keyword>
<feature type="chain" id="PRO_5024970843" description="Secreted protein" evidence="2">
    <location>
        <begin position="23"/>
        <end position="144"/>
    </location>
</feature>
<evidence type="ECO:0000313" key="3">
    <source>
        <dbReference type="EMBL" id="QES55754.1"/>
    </source>
</evidence>
<dbReference type="EMBL" id="CP029189">
    <property type="protein sequence ID" value="QES55754.1"/>
    <property type="molecule type" value="Genomic_DNA"/>
</dbReference>